<feature type="region of interest" description="Disordered" evidence="1">
    <location>
        <begin position="442"/>
        <end position="462"/>
    </location>
</feature>
<accession>A0A538SIX9</accession>
<reference evidence="3 4" key="1">
    <citation type="journal article" date="2019" name="Nat. Microbiol.">
        <title>Mediterranean grassland soil C-N compound turnover is dependent on rainfall and depth, and is mediated by genomically divergent microorganisms.</title>
        <authorList>
            <person name="Diamond S."/>
            <person name="Andeer P.F."/>
            <person name="Li Z."/>
            <person name="Crits-Christoph A."/>
            <person name="Burstein D."/>
            <person name="Anantharaman K."/>
            <person name="Lane K.R."/>
            <person name="Thomas B.C."/>
            <person name="Pan C."/>
            <person name="Northen T.R."/>
            <person name="Banfield J.F."/>
        </authorList>
    </citation>
    <scope>NUCLEOTIDE SEQUENCE [LARGE SCALE GENOMIC DNA]</scope>
    <source>
        <strain evidence="3">WS_2</strain>
    </source>
</reference>
<proteinExistence type="predicted"/>
<feature type="region of interest" description="Disordered" evidence="1">
    <location>
        <begin position="1"/>
        <end position="78"/>
    </location>
</feature>
<feature type="compositionally biased region" description="Low complexity" evidence="1">
    <location>
        <begin position="42"/>
        <end position="51"/>
    </location>
</feature>
<name>A0A538SIX9_UNCEI</name>
<evidence type="ECO:0000256" key="1">
    <source>
        <dbReference type="SAM" id="MobiDB-lite"/>
    </source>
</evidence>
<evidence type="ECO:0000259" key="2">
    <source>
        <dbReference type="Pfam" id="PF13439"/>
    </source>
</evidence>
<dbReference type="Pfam" id="PF13692">
    <property type="entry name" value="Glyco_trans_1_4"/>
    <property type="match status" value="1"/>
</dbReference>
<feature type="compositionally biased region" description="Basic residues" evidence="1">
    <location>
        <begin position="29"/>
        <end position="41"/>
    </location>
</feature>
<gene>
    <name evidence="3" type="ORF">E6K72_10565</name>
</gene>
<dbReference type="GO" id="GO:0016757">
    <property type="term" value="F:glycosyltransferase activity"/>
    <property type="evidence" value="ECO:0007669"/>
    <property type="project" value="InterPro"/>
</dbReference>
<protein>
    <submittedName>
        <fullName evidence="3">Glycosyltransferase family 4 protein</fullName>
    </submittedName>
</protein>
<dbReference type="InterPro" id="IPR028098">
    <property type="entry name" value="Glyco_trans_4-like_N"/>
</dbReference>
<organism evidence="3 4">
    <name type="scientific">Eiseniibacteriota bacterium</name>
    <dbReference type="NCBI Taxonomy" id="2212470"/>
    <lineage>
        <taxon>Bacteria</taxon>
        <taxon>Candidatus Eiseniibacteriota</taxon>
    </lineage>
</organism>
<evidence type="ECO:0000313" key="3">
    <source>
        <dbReference type="EMBL" id="TMQ51316.1"/>
    </source>
</evidence>
<dbReference type="EMBL" id="VBOS01000379">
    <property type="protein sequence ID" value="TMQ51316.1"/>
    <property type="molecule type" value="Genomic_DNA"/>
</dbReference>
<dbReference type="PANTHER" id="PTHR45947:SF3">
    <property type="entry name" value="SULFOQUINOVOSYL TRANSFERASE SQD2"/>
    <property type="match status" value="1"/>
</dbReference>
<comment type="caution">
    <text evidence="3">The sequence shown here is derived from an EMBL/GenBank/DDBJ whole genome shotgun (WGS) entry which is preliminary data.</text>
</comment>
<dbReference type="Gene3D" id="3.40.50.2000">
    <property type="entry name" value="Glycogen Phosphorylase B"/>
    <property type="match status" value="2"/>
</dbReference>
<keyword evidence="3" id="KW-0808">Transferase</keyword>
<feature type="compositionally biased region" description="Basic residues" evidence="1">
    <location>
        <begin position="448"/>
        <end position="462"/>
    </location>
</feature>
<dbReference type="SUPFAM" id="SSF53756">
    <property type="entry name" value="UDP-Glycosyltransferase/glycogen phosphorylase"/>
    <property type="match status" value="1"/>
</dbReference>
<feature type="compositionally biased region" description="Low complexity" evidence="1">
    <location>
        <begin position="12"/>
        <end position="22"/>
    </location>
</feature>
<evidence type="ECO:0000313" key="4">
    <source>
        <dbReference type="Proteomes" id="UP000317716"/>
    </source>
</evidence>
<feature type="domain" description="Glycosyltransferase subfamily 4-like N-terminal" evidence="2">
    <location>
        <begin position="104"/>
        <end position="253"/>
    </location>
</feature>
<sequence length="462" mass="49232">MVERDASRRARAAGGRVPARVGRGVGGPRRPRTRQSRRQRRAAGAGCVQARAGRRHRAPSRALARRAPRHAGWAHDRGRASGAAAAAGEGAGGVRIATLANASAVHARRWVEHFRARGHTVGLWSLEPGPPDLPHSRLPRAPLPGWLRYPLALPALARALAGFAPDLVDAHFVPNYGLLGALSGRRPLAVTAWGSDLLTVGPRDALRRSRARFVIARADAVLVDAENLGAAARALGAATERLHVIPWGVDRARFRPGPSREPGLLVSARMHERLYDLPTLIAGVRPALERLPHARLVIAGDGSMRPGLERLARAKLPAGRFEFVGRLEPGALAELLGRAEIYLSASLSDSTSVSLLEAMASCAVPVVSDIEGNREWVGEGEGARLFPPGDSAALARALEHALDDSAWREAARGRNLRVIAERGDWSANLGRIEALFARLAAESEGGRPHGHAPSRSSRGGRG</sequence>
<feature type="compositionally biased region" description="Basic residues" evidence="1">
    <location>
        <begin position="52"/>
        <end position="69"/>
    </location>
</feature>
<dbReference type="InterPro" id="IPR050194">
    <property type="entry name" value="Glycosyltransferase_grp1"/>
</dbReference>
<dbReference type="Pfam" id="PF13439">
    <property type="entry name" value="Glyco_transf_4"/>
    <property type="match status" value="1"/>
</dbReference>
<dbReference type="PANTHER" id="PTHR45947">
    <property type="entry name" value="SULFOQUINOVOSYL TRANSFERASE SQD2"/>
    <property type="match status" value="1"/>
</dbReference>
<dbReference type="AlphaFoldDB" id="A0A538SIX9"/>
<dbReference type="Proteomes" id="UP000317716">
    <property type="component" value="Unassembled WGS sequence"/>
</dbReference>